<reference evidence="2" key="1">
    <citation type="journal article" date="2019" name="Sci. Rep.">
        <title>Draft genome of Tanacetum cinerariifolium, the natural source of mosquito coil.</title>
        <authorList>
            <person name="Yamashiro T."/>
            <person name="Shiraishi A."/>
            <person name="Satake H."/>
            <person name="Nakayama K."/>
        </authorList>
    </citation>
    <scope>NUCLEOTIDE SEQUENCE</scope>
</reference>
<dbReference type="AlphaFoldDB" id="A0A6L2NZR7"/>
<feature type="region of interest" description="Disordered" evidence="1">
    <location>
        <begin position="83"/>
        <end position="107"/>
    </location>
</feature>
<name>A0A6L2NZR7_TANCI</name>
<protein>
    <submittedName>
        <fullName evidence="2">Uncharacterized protein</fullName>
    </submittedName>
</protein>
<proteinExistence type="predicted"/>
<organism evidence="2">
    <name type="scientific">Tanacetum cinerariifolium</name>
    <name type="common">Dalmatian daisy</name>
    <name type="synonym">Chrysanthemum cinerariifolium</name>
    <dbReference type="NCBI Taxonomy" id="118510"/>
    <lineage>
        <taxon>Eukaryota</taxon>
        <taxon>Viridiplantae</taxon>
        <taxon>Streptophyta</taxon>
        <taxon>Embryophyta</taxon>
        <taxon>Tracheophyta</taxon>
        <taxon>Spermatophyta</taxon>
        <taxon>Magnoliopsida</taxon>
        <taxon>eudicotyledons</taxon>
        <taxon>Gunneridae</taxon>
        <taxon>Pentapetalae</taxon>
        <taxon>asterids</taxon>
        <taxon>campanulids</taxon>
        <taxon>Asterales</taxon>
        <taxon>Asteraceae</taxon>
        <taxon>Asteroideae</taxon>
        <taxon>Anthemideae</taxon>
        <taxon>Anthemidinae</taxon>
        <taxon>Tanacetum</taxon>
    </lineage>
</organism>
<gene>
    <name evidence="2" type="ORF">Tci_062797</name>
</gene>
<feature type="non-terminal residue" evidence="2">
    <location>
        <position position="1"/>
    </location>
</feature>
<feature type="compositionally biased region" description="Basic and acidic residues" evidence="1">
    <location>
        <begin position="243"/>
        <end position="260"/>
    </location>
</feature>
<evidence type="ECO:0000256" key="1">
    <source>
        <dbReference type="SAM" id="MobiDB-lite"/>
    </source>
</evidence>
<comment type="caution">
    <text evidence="2">The sequence shown here is derived from an EMBL/GenBank/DDBJ whole genome shotgun (WGS) entry which is preliminary data.</text>
</comment>
<feature type="region of interest" description="Disordered" evidence="1">
    <location>
        <begin position="113"/>
        <end position="132"/>
    </location>
</feature>
<sequence length="260" mass="29171">SLDRRNDPGKLYPGINTTNQISKGKAIFLDEQAAQSLLDLQKPNKKNAENGVDTEKSNSVADTKIMNVAEDQGKEVSNTVALEERTAKLDEGQAGSDPGDTHKSRPTPELELIEEDQTGSNPGQSHDKTIKSLGSRVYTVKNHDLYSKIDKQVNKVVKEAVHDALQAPILERFRDLSEVQMKEILHYRMFESGSYRSHPDHSALYEALEVSMQRDNSEELHEALVTSRKRRRDDQDPPPPPPKDSDRSKKMHDSDAFASK</sequence>
<feature type="region of interest" description="Disordered" evidence="1">
    <location>
        <begin position="213"/>
        <end position="260"/>
    </location>
</feature>
<accession>A0A6L2NZR7</accession>
<dbReference type="EMBL" id="BKCJ010010268">
    <property type="protein sequence ID" value="GEU90819.1"/>
    <property type="molecule type" value="Genomic_DNA"/>
</dbReference>
<evidence type="ECO:0000313" key="2">
    <source>
        <dbReference type="EMBL" id="GEU90819.1"/>
    </source>
</evidence>
<feature type="region of interest" description="Disordered" evidence="1">
    <location>
        <begin position="41"/>
        <end position="62"/>
    </location>
</feature>